<feature type="chain" id="PRO_5038533347" description="Probable periplasmic serine endoprotease DegP-like" evidence="17">
    <location>
        <begin position="37"/>
        <end position="507"/>
    </location>
</feature>
<dbReference type="PANTHER" id="PTHR22939">
    <property type="entry name" value="SERINE PROTEASE FAMILY S1C HTRA-RELATED"/>
    <property type="match status" value="1"/>
</dbReference>
<evidence type="ECO:0000256" key="11">
    <source>
        <dbReference type="ARBA" id="ARBA00022825"/>
    </source>
</evidence>
<dbReference type="AlphaFoldDB" id="A0A1W9HYE1"/>
<proteinExistence type="inferred from homology"/>
<dbReference type="FunFam" id="2.40.10.120:FF:000007">
    <property type="entry name" value="Periplasmic serine endoprotease DegP-like"/>
    <property type="match status" value="1"/>
</dbReference>
<evidence type="ECO:0000313" key="19">
    <source>
        <dbReference type="EMBL" id="OQW52261.1"/>
    </source>
</evidence>
<feature type="domain" description="PDZ" evidence="18">
    <location>
        <begin position="280"/>
        <end position="371"/>
    </location>
</feature>
<feature type="signal peptide" evidence="17">
    <location>
        <begin position="1"/>
        <end position="36"/>
    </location>
</feature>
<dbReference type="Gene3D" id="2.40.10.120">
    <property type="match status" value="1"/>
</dbReference>
<evidence type="ECO:0000256" key="14">
    <source>
        <dbReference type="PIRSR" id="PIRSR611782-1"/>
    </source>
</evidence>
<keyword evidence="6 19" id="KW-0645">Protease</keyword>
<evidence type="ECO:0000259" key="18">
    <source>
        <dbReference type="PROSITE" id="PS50106"/>
    </source>
</evidence>
<evidence type="ECO:0000256" key="8">
    <source>
        <dbReference type="ARBA" id="ARBA00022737"/>
    </source>
</evidence>
<keyword evidence="9" id="KW-0574">Periplasm</keyword>
<keyword evidence="10" id="KW-0378">Hydrolase</keyword>
<feature type="compositionally biased region" description="Basic and acidic residues" evidence="16">
    <location>
        <begin position="382"/>
        <end position="396"/>
    </location>
</feature>
<name>A0A1W9HYE1_9HYPH</name>
<evidence type="ECO:0000256" key="17">
    <source>
        <dbReference type="SAM" id="SignalP"/>
    </source>
</evidence>
<dbReference type="InterPro" id="IPR001478">
    <property type="entry name" value="PDZ"/>
</dbReference>
<dbReference type="SUPFAM" id="SSF50156">
    <property type="entry name" value="PDZ domain-like"/>
    <property type="match status" value="2"/>
</dbReference>
<evidence type="ECO:0000256" key="1">
    <source>
        <dbReference type="ARBA" id="ARBA00001772"/>
    </source>
</evidence>
<evidence type="ECO:0000256" key="7">
    <source>
        <dbReference type="ARBA" id="ARBA00022729"/>
    </source>
</evidence>
<feature type="domain" description="PDZ" evidence="18">
    <location>
        <begin position="407"/>
        <end position="493"/>
    </location>
</feature>
<dbReference type="GO" id="GO:0006508">
    <property type="term" value="P:proteolysis"/>
    <property type="evidence" value="ECO:0007669"/>
    <property type="project" value="UniProtKB-KW"/>
</dbReference>
<keyword evidence="7 17" id="KW-0732">Signal</keyword>
<dbReference type="SUPFAM" id="SSF50494">
    <property type="entry name" value="Trypsin-like serine proteases"/>
    <property type="match status" value="1"/>
</dbReference>
<feature type="binding site" evidence="15">
    <location>
        <begin position="234"/>
        <end position="236"/>
    </location>
    <ligand>
        <name>substrate</name>
    </ligand>
</feature>
<dbReference type="Gene3D" id="2.30.42.10">
    <property type="match status" value="2"/>
</dbReference>
<dbReference type="Pfam" id="PF00595">
    <property type="entry name" value="PDZ"/>
    <property type="match status" value="1"/>
</dbReference>
<organism evidence="19 20">
    <name type="scientific">Candidatus Raskinella chloraquaticus</name>
    <dbReference type="NCBI Taxonomy" id="1951219"/>
    <lineage>
        <taxon>Bacteria</taxon>
        <taxon>Pseudomonadati</taxon>
        <taxon>Pseudomonadota</taxon>
        <taxon>Alphaproteobacteria</taxon>
        <taxon>Hyphomicrobiales</taxon>
        <taxon>Phreatobacteraceae</taxon>
        <taxon>Candidatus Raskinella</taxon>
    </lineage>
</organism>
<evidence type="ECO:0000256" key="4">
    <source>
        <dbReference type="ARBA" id="ARBA00013035"/>
    </source>
</evidence>
<dbReference type="PROSITE" id="PS50106">
    <property type="entry name" value="PDZ"/>
    <property type="match status" value="2"/>
</dbReference>
<comment type="subcellular location">
    <subcellularLocation>
        <location evidence="2">Periplasm</location>
    </subcellularLocation>
</comment>
<dbReference type="NCBIfam" id="TIGR02037">
    <property type="entry name" value="degP_htrA_DO"/>
    <property type="match status" value="1"/>
</dbReference>
<evidence type="ECO:0000256" key="3">
    <source>
        <dbReference type="ARBA" id="ARBA00010541"/>
    </source>
</evidence>
<sequence length="507" mass="53705">MISKFGLLSRKRAGRFALLAMAALLAAPTLWLPAHAQRARTADFADLVDDTIDTVVNISTSARVEANRSSPTPQLPPGVPGQELLEEFFNRRFGDQDGQRRGGGGQNEQRRVASQGSGFVIDSSGIIVTNNHVIDGADEINAIFHDGKRLKATVLGRDPRLDIAVLKVEPTSPLKATRFGDSDKARVGEWVMAIGNPLGFGGTVTAGILSARNRDINSGPYDSYLQTDAPINRGNSGGPLFNTNGEVIGINTAIVSPSGGSIGIGFAIPANLAMPVVQQLREFGETRRGWIGVRLQAITDELATDLGIGKARGALVAGLTKDGPAAKAGLKTGDVIIRFNGRDVAEMRELPTIVAGTPNGTTVPIVVIRTGKETPLDITVGRLEENDPDRKDKPVTGDKTPPPADVGRSILGMSLSGITQELRKRYRINDELKGVVITKVDGGSPAAERGLQAGLVVTEVGQETVSSAADVQKRLDALRGQGRKTALFLVANAQGELRFVTLNIESK</sequence>
<keyword evidence="12" id="KW-0346">Stress response</keyword>
<comment type="similarity">
    <text evidence="3">Belongs to the peptidase S1C family.</text>
</comment>
<evidence type="ECO:0000256" key="15">
    <source>
        <dbReference type="PIRSR" id="PIRSR611782-2"/>
    </source>
</evidence>
<evidence type="ECO:0000256" key="12">
    <source>
        <dbReference type="ARBA" id="ARBA00023016"/>
    </source>
</evidence>
<dbReference type="InterPro" id="IPR011782">
    <property type="entry name" value="Pept_S1C_Do"/>
</dbReference>
<comment type="caution">
    <text evidence="19">The sequence shown here is derived from an EMBL/GenBank/DDBJ whole genome shotgun (WGS) entry which is preliminary data.</text>
</comment>
<dbReference type="Proteomes" id="UP000192872">
    <property type="component" value="Unassembled WGS sequence"/>
</dbReference>
<comment type="catalytic activity">
    <reaction evidence="1">
        <text>Acts on substrates that are at least partially unfolded. The cleavage site P1 residue is normally between a pair of hydrophobic residues, such as Val-|-Val.</text>
        <dbReference type="EC" id="3.4.21.107"/>
    </reaction>
</comment>
<evidence type="ECO:0000256" key="10">
    <source>
        <dbReference type="ARBA" id="ARBA00022801"/>
    </source>
</evidence>
<dbReference type="InterPro" id="IPR009003">
    <property type="entry name" value="Peptidase_S1_PA"/>
</dbReference>
<dbReference type="GO" id="GO:0042597">
    <property type="term" value="C:periplasmic space"/>
    <property type="evidence" value="ECO:0007669"/>
    <property type="project" value="UniProtKB-SubCell"/>
</dbReference>
<feature type="binding site" evidence="15">
    <location>
        <position position="162"/>
    </location>
    <ligand>
        <name>substrate</name>
    </ligand>
</feature>
<dbReference type="CDD" id="cd10839">
    <property type="entry name" value="cpPDZ1_DegP-like"/>
    <property type="match status" value="1"/>
</dbReference>
<feature type="region of interest" description="Disordered" evidence="16">
    <location>
        <begin position="95"/>
        <end position="114"/>
    </location>
</feature>
<keyword evidence="11" id="KW-0720">Serine protease</keyword>
<gene>
    <name evidence="19" type="ORF">A4S15_08675</name>
</gene>
<dbReference type="GO" id="GO:0004252">
    <property type="term" value="F:serine-type endopeptidase activity"/>
    <property type="evidence" value="ECO:0007669"/>
    <property type="project" value="InterPro"/>
</dbReference>
<evidence type="ECO:0000256" key="6">
    <source>
        <dbReference type="ARBA" id="ARBA00022670"/>
    </source>
</evidence>
<dbReference type="InterPro" id="IPR001940">
    <property type="entry name" value="Peptidase_S1C"/>
</dbReference>
<dbReference type="InterPro" id="IPR036034">
    <property type="entry name" value="PDZ_sf"/>
</dbReference>
<dbReference type="RefSeq" id="WP_376801376.1">
    <property type="nucleotide sequence ID" value="NZ_DBNB01000021.1"/>
</dbReference>
<protein>
    <recommendedName>
        <fullName evidence="5">Probable periplasmic serine endoprotease DegP-like</fullName>
        <ecNumber evidence="4">3.4.21.107</ecNumber>
    </recommendedName>
    <alternativeName>
        <fullName evidence="13">Protease Do</fullName>
    </alternativeName>
</protein>
<feature type="binding site" evidence="15">
    <location>
        <position position="132"/>
    </location>
    <ligand>
        <name>substrate</name>
    </ligand>
</feature>
<dbReference type="PRINTS" id="PR00834">
    <property type="entry name" value="PROTEASES2C"/>
</dbReference>
<dbReference type="EC" id="3.4.21.107" evidence="4"/>
<dbReference type="Pfam" id="PF13365">
    <property type="entry name" value="Trypsin_2"/>
    <property type="match status" value="1"/>
</dbReference>
<reference evidence="19 20" key="1">
    <citation type="journal article" date="2017" name="Water Res.">
        <title>Comammox in drinking water systems.</title>
        <authorList>
            <person name="Wang Y."/>
            <person name="Ma L."/>
            <person name="Mao Y."/>
            <person name="Jiang X."/>
            <person name="Xia Y."/>
            <person name="Yu K."/>
            <person name="Li B."/>
            <person name="Zhang T."/>
        </authorList>
    </citation>
    <scope>NUCLEOTIDE SEQUENCE [LARGE SCALE GENOMIC DNA]</scope>
    <source>
        <strain evidence="19">SG_bin8</strain>
    </source>
</reference>
<evidence type="ECO:0000256" key="16">
    <source>
        <dbReference type="SAM" id="MobiDB-lite"/>
    </source>
</evidence>
<dbReference type="EMBL" id="LWDL01000015">
    <property type="protein sequence ID" value="OQW52261.1"/>
    <property type="molecule type" value="Genomic_DNA"/>
</dbReference>
<evidence type="ECO:0000256" key="13">
    <source>
        <dbReference type="ARBA" id="ARBA00032850"/>
    </source>
</evidence>
<evidence type="ECO:0000256" key="5">
    <source>
        <dbReference type="ARBA" id="ARBA00013958"/>
    </source>
</evidence>
<keyword evidence="8" id="KW-0677">Repeat</keyword>
<accession>A0A1W9HYE1</accession>
<feature type="active site" description="Charge relay system" evidence="14">
    <location>
        <position position="162"/>
    </location>
</feature>
<evidence type="ECO:0000313" key="20">
    <source>
        <dbReference type="Proteomes" id="UP000192872"/>
    </source>
</evidence>
<feature type="active site" description="Charge relay system" evidence="14">
    <location>
        <position position="236"/>
    </location>
</feature>
<feature type="region of interest" description="Disordered" evidence="16">
    <location>
        <begin position="382"/>
        <end position="407"/>
    </location>
</feature>
<feature type="active site" description="Charge relay system" evidence="14">
    <location>
        <position position="132"/>
    </location>
</feature>
<evidence type="ECO:0000256" key="2">
    <source>
        <dbReference type="ARBA" id="ARBA00004418"/>
    </source>
</evidence>
<dbReference type="STRING" id="1827387.A4S15_08675"/>
<dbReference type="PANTHER" id="PTHR22939:SF130">
    <property type="entry name" value="PERIPLASMIC SERINE ENDOPROTEASE DEGP-LIKE-RELATED"/>
    <property type="match status" value="1"/>
</dbReference>
<evidence type="ECO:0000256" key="9">
    <source>
        <dbReference type="ARBA" id="ARBA00022764"/>
    </source>
</evidence>
<dbReference type="SMART" id="SM00228">
    <property type="entry name" value="PDZ"/>
    <property type="match status" value="2"/>
</dbReference>
<dbReference type="Pfam" id="PF13180">
    <property type="entry name" value="PDZ_2"/>
    <property type="match status" value="1"/>
</dbReference>